<dbReference type="PANTHER" id="PTHR47053">
    <property type="entry name" value="MUREIN DD-ENDOPEPTIDASE MEPH-RELATED"/>
    <property type="match status" value="1"/>
</dbReference>
<dbReference type="Gene3D" id="3.90.1720.10">
    <property type="entry name" value="endopeptidase domain like (from Nostoc punctiforme)"/>
    <property type="match status" value="1"/>
</dbReference>
<dbReference type="InterPro" id="IPR038765">
    <property type="entry name" value="Papain-like_cys_pep_sf"/>
</dbReference>
<evidence type="ECO:0000259" key="7">
    <source>
        <dbReference type="PROSITE" id="PS51935"/>
    </source>
</evidence>
<feature type="coiled-coil region" evidence="5">
    <location>
        <begin position="45"/>
        <end position="72"/>
    </location>
</feature>
<name>A0A1H0EHQ6_9ACTN</name>
<reference evidence="9" key="1">
    <citation type="submission" date="2016-10" db="EMBL/GenBank/DDBJ databases">
        <authorList>
            <person name="Varghese N."/>
            <person name="Submissions S."/>
        </authorList>
    </citation>
    <scope>NUCLEOTIDE SEQUENCE [LARGE SCALE GENOMIC DNA]</scope>
    <source>
        <strain evidence="9">DSM 45843</strain>
    </source>
</reference>
<accession>A0A1H0EHQ6</accession>
<dbReference type="SUPFAM" id="SSF54001">
    <property type="entry name" value="Cysteine proteinases"/>
    <property type="match status" value="1"/>
</dbReference>
<evidence type="ECO:0000313" key="9">
    <source>
        <dbReference type="Proteomes" id="UP000199088"/>
    </source>
</evidence>
<evidence type="ECO:0000256" key="1">
    <source>
        <dbReference type="ARBA" id="ARBA00007074"/>
    </source>
</evidence>
<dbReference type="GO" id="GO:0006508">
    <property type="term" value="P:proteolysis"/>
    <property type="evidence" value="ECO:0007669"/>
    <property type="project" value="UniProtKB-KW"/>
</dbReference>
<dbReference type="GO" id="GO:0008234">
    <property type="term" value="F:cysteine-type peptidase activity"/>
    <property type="evidence" value="ECO:0007669"/>
    <property type="project" value="UniProtKB-KW"/>
</dbReference>
<feature type="signal peptide" evidence="6">
    <location>
        <begin position="1"/>
        <end position="33"/>
    </location>
</feature>
<dbReference type="AlphaFoldDB" id="A0A1H0EHQ6"/>
<dbReference type="OrthoDB" id="5177647at2"/>
<evidence type="ECO:0000256" key="3">
    <source>
        <dbReference type="ARBA" id="ARBA00022801"/>
    </source>
</evidence>
<proteinExistence type="inferred from homology"/>
<dbReference type="EMBL" id="FNIR01000002">
    <property type="protein sequence ID" value="SDN81799.1"/>
    <property type="molecule type" value="Genomic_DNA"/>
</dbReference>
<feature type="chain" id="PRO_5011644329" evidence="6">
    <location>
        <begin position="34"/>
        <end position="343"/>
    </location>
</feature>
<dbReference type="STRING" id="1052260.SAMN05660199_00751"/>
<evidence type="ECO:0000256" key="2">
    <source>
        <dbReference type="ARBA" id="ARBA00022670"/>
    </source>
</evidence>
<dbReference type="InterPro" id="IPR051202">
    <property type="entry name" value="Peptidase_C40"/>
</dbReference>
<dbReference type="Pfam" id="PF00877">
    <property type="entry name" value="NLPC_P60"/>
    <property type="match status" value="1"/>
</dbReference>
<gene>
    <name evidence="8" type="ORF">SAMN05660199_00751</name>
</gene>
<keyword evidence="6" id="KW-0732">Signal</keyword>
<keyword evidence="5" id="KW-0175">Coiled coil</keyword>
<sequence length="343" mass="34255">MTPRSTARRWSRVAVPAVVTGVLLTLATGPAVAAPATAADAAAAVTQTAQQVEALSEQVNDAELAVADQQALVDTADAAADAADAALAQLQPQVDAIVRSGFVDGMPSGIETVLTSGSADEMLDRVSTIGQLTTHTDAVLAQVAAARQVAVQARSDADAAKAAADASLADLQAQQDQLQDQLAGYRADYARLAGPQQAAVDTAVAGPELSAASMADAAAAAPAAAPTEAAAAAVATALEQVGKPYVVGAAGPDGFDCSGLTQFAYAAAGVSLPHSSRAQSGLGVPVSRADLQPGDLVFFYSPVSHVGMYIGNGQMVHASVSGRPVAVTSVDQRGYVGARRVTG</sequence>
<dbReference type="PROSITE" id="PS51935">
    <property type="entry name" value="NLPC_P60"/>
    <property type="match status" value="1"/>
</dbReference>
<feature type="domain" description="NlpC/P60" evidence="7">
    <location>
        <begin position="227"/>
        <end position="343"/>
    </location>
</feature>
<dbReference type="InterPro" id="IPR000064">
    <property type="entry name" value="NLP_P60_dom"/>
</dbReference>
<keyword evidence="2" id="KW-0645">Protease</keyword>
<protein>
    <submittedName>
        <fullName evidence="8">Cell wall-associated hydrolase, NlpC family</fullName>
    </submittedName>
</protein>
<evidence type="ECO:0000313" key="8">
    <source>
        <dbReference type="EMBL" id="SDN81799.1"/>
    </source>
</evidence>
<dbReference type="Proteomes" id="UP000199088">
    <property type="component" value="Unassembled WGS sequence"/>
</dbReference>
<dbReference type="PANTHER" id="PTHR47053:SF1">
    <property type="entry name" value="MUREIN DD-ENDOPEPTIDASE MEPH-RELATED"/>
    <property type="match status" value="1"/>
</dbReference>
<comment type="similarity">
    <text evidence="1">Belongs to the peptidase C40 family.</text>
</comment>
<keyword evidence="4" id="KW-0788">Thiol protease</keyword>
<organism evidence="8 9">
    <name type="scientific">Klenkia soli</name>
    <dbReference type="NCBI Taxonomy" id="1052260"/>
    <lineage>
        <taxon>Bacteria</taxon>
        <taxon>Bacillati</taxon>
        <taxon>Actinomycetota</taxon>
        <taxon>Actinomycetes</taxon>
        <taxon>Geodermatophilales</taxon>
        <taxon>Geodermatophilaceae</taxon>
        <taxon>Klenkia</taxon>
    </lineage>
</organism>
<evidence type="ECO:0000256" key="4">
    <source>
        <dbReference type="ARBA" id="ARBA00022807"/>
    </source>
</evidence>
<evidence type="ECO:0000256" key="6">
    <source>
        <dbReference type="SAM" id="SignalP"/>
    </source>
</evidence>
<keyword evidence="9" id="KW-1185">Reference proteome</keyword>
<keyword evidence="3 8" id="KW-0378">Hydrolase</keyword>
<dbReference type="RefSeq" id="WP_091239953.1">
    <property type="nucleotide sequence ID" value="NZ_FNIR01000002.1"/>
</dbReference>
<evidence type="ECO:0000256" key="5">
    <source>
        <dbReference type="SAM" id="Coils"/>
    </source>
</evidence>
<feature type="coiled-coil region" evidence="5">
    <location>
        <begin position="161"/>
        <end position="188"/>
    </location>
</feature>